<accession>A0AAV2D7J7</accession>
<evidence type="ECO:0000313" key="2">
    <source>
        <dbReference type="EMBL" id="CAL1368565.1"/>
    </source>
</evidence>
<reference evidence="2 3" key="1">
    <citation type="submission" date="2024-04" db="EMBL/GenBank/DDBJ databases">
        <authorList>
            <person name="Fracassetti M."/>
        </authorList>
    </citation>
    <scope>NUCLEOTIDE SEQUENCE [LARGE SCALE GENOMIC DNA]</scope>
</reference>
<evidence type="ECO:0008006" key="4">
    <source>
        <dbReference type="Google" id="ProtNLM"/>
    </source>
</evidence>
<proteinExistence type="predicted"/>
<evidence type="ECO:0000256" key="1">
    <source>
        <dbReference type="SAM" id="MobiDB-lite"/>
    </source>
</evidence>
<dbReference type="GO" id="GO:0008270">
    <property type="term" value="F:zinc ion binding"/>
    <property type="evidence" value="ECO:0007669"/>
    <property type="project" value="InterPro"/>
</dbReference>
<feature type="region of interest" description="Disordered" evidence="1">
    <location>
        <begin position="230"/>
        <end position="265"/>
    </location>
</feature>
<dbReference type="PANTHER" id="PTHR34222">
    <property type="entry name" value="GAG_PRE-INTEGRS DOMAIN-CONTAINING PROTEIN"/>
    <property type="match status" value="1"/>
</dbReference>
<sequence length="279" mass="31617">MESKRCSRPPLVAGICRSVHMSESPPISNSSRDVATPSFNIFHRQCCTTVFEIQMALAQLEQGDRSIREYYNAARELWTEQDILTTALHPQPISADAVKERQQTRLLNFLMRLRPEFEAARSTLLNKDDLRFEGLLSHLVREEIRIRTQANIDGRPGDGETALALASQELAYSVNRPSFHNKPISNEYECHFCHERGHPKKHCRQWNVCVYCKRAGHIILECRTRQRNEARDAGGSFDSVSRSERATGGPFGRPYNHRSACPPPGDRTAYVTALAPGNQ</sequence>
<organism evidence="2 3">
    <name type="scientific">Linum trigynum</name>
    <dbReference type="NCBI Taxonomy" id="586398"/>
    <lineage>
        <taxon>Eukaryota</taxon>
        <taxon>Viridiplantae</taxon>
        <taxon>Streptophyta</taxon>
        <taxon>Embryophyta</taxon>
        <taxon>Tracheophyta</taxon>
        <taxon>Spermatophyta</taxon>
        <taxon>Magnoliopsida</taxon>
        <taxon>eudicotyledons</taxon>
        <taxon>Gunneridae</taxon>
        <taxon>Pentapetalae</taxon>
        <taxon>rosids</taxon>
        <taxon>fabids</taxon>
        <taxon>Malpighiales</taxon>
        <taxon>Linaceae</taxon>
        <taxon>Linum</taxon>
    </lineage>
</organism>
<dbReference type="SUPFAM" id="SSF57756">
    <property type="entry name" value="Retrovirus zinc finger-like domains"/>
    <property type="match status" value="1"/>
</dbReference>
<name>A0AAV2D7J7_9ROSI</name>
<gene>
    <name evidence="2" type="ORF">LTRI10_LOCUS11634</name>
</gene>
<dbReference type="GO" id="GO:0003676">
    <property type="term" value="F:nucleic acid binding"/>
    <property type="evidence" value="ECO:0007669"/>
    <property type="project" value="InterPro"/>
</dbReference>
<keyword evidence="3" id="KW-1185">Reference proteome</keyword>
<evidence type="ECO:0000313" key="3">
    <source>
        <dbReference type="Proteomes" id="UP001497516"/>
    </source>
</evidence>
<dbReference type="Gene3D" id="4.10.60.10">
    <property type="entry name" value="Zinc finger, CCHC-type"/>
    <property type="match status" value="1"/>
</dbReference>
<dbReference type="InterPro" id="IPR036875">
    <property type="entry name" value="Znf_CCHC_sf"/>
</dbReference>
<dbReference type="EMBL" id="OZ034815">
    <property type="protein sequence ID" value="CAL1368565.1"/>
    <property type="molecule type" value="Genomic_DNA"/>
</dbReference>
<dbReference type="Proteomes" id="UP001497516">
    <property type="component" value="Chromosome 2"/>
</dbReference>
<dbReference type="AlphaFoldDB" id="A0AAV2D7J7"/>
<protein>
    <recommendedName>
        <fullName evidence="4">Retrotransposon gag domain-containing protein</fullName>
    </recommendedName>
</protein>
<dbReference type="PANTHER" id="PTHR34222:SF100">
    <property type="entry name" value="CCHC-TYPE DOMAIN-CONTAINING PROTEIN"/>
    <property type="match status" value="1"/>
</dbReference>